<evidence type="ECO:0000256" key="2">
    <source>
        <dbReference type="RuleBase" id="RU000672"/>
    </source>
</evidence>
<dbReference type="Proteomes" id="UP001460270">
    <property type="component" value="Unassembled WGS sequence"/>
</dbReference>
<dbReference type="GO" id="GO:0008131">
    <property type="term" value="F:primary methylamine oxidase activity"/>
    <property type="evidence" value="ECO:0007669"/>
    <property type="project" value="InterPro"/>
</dbReference>
<dbReference type="SUPFAM" id="SSF49998">
    <property type="entry name" value="Amine oxidase catalytic domain"/>
    <property type="match status" value="1"/>
</dbReference>
<proteinExistence type="inferred from homology"/>
<dbReference type="AlphaFoldDB" id="A0AAW0MTB0"/>
<dbReference type="EMBL" id="JBBPFD010000213">
    <property type="protein sequence ID" value="KAK7879695.1"/>
    <property type="molecule type" value="Genomic_DNA"/>
</dbReference>
<dbReference type="InterPro" id="IPR015798">
    <property type="entry name" value="Cu_amine_oxidase_C"/>
</dbReference>
<dbReference type="GO" id="GO:0048038">
    <property type="term" value="F:quinone binding"/>
    <property type="evidence" value="ECO:0007669"/>
    <property type="project" value="InterPro"/>
</dbReference>
<evidence type="ECO:0000259" key="3">
    <source>
        <dbReference type="Pfam" id="PF01179"/>
    </source>
</evidence>
<accession>A0AAW0MTB0</accession>
<dbReference type="PANTHER" id="PTHR10638:SF4">
    <property type="entry name" value="RETINA-SPECIFIC COPPER AMINE OXIDASE"/>
    <property type="match status" value="1"/>
</dbReference>
<evidence type="ECO:0000256" key="1">
    <source>
        <dbReference type="PIRSR" id="PIRSR600269-51"/>
    </source>
</evidence>
<evidence type="ECO:0000313" key="4">
    <source>
        <dbReference type="EMBL" id="KAK7879695.1"/>
    </source>
</evidence>
<dbReference type="InterPro" id="IPR036460">
    <property type="entry name" value="Cu_amine_oxidase_C_sf"/>
</dbReference>
<dbReference type="GO" id="GO:0005507">
    <property type="term" value="F:copper ion binding"/>
    <property type="evidence" value="ECO:0007669"/>
    <property type="project" value="InterPro"/>
</dbReference>
<protein>
    <recommendedName>
        <fullName evidence="2">Amine oxidase</fullName>
        <ecNumber evidence="2">1.4.3.-</ecNumber>
    </recommendedName>
</protein>
<keyword evidence="2" id="KW-0479">Metal-binding</keyword>
<keyword evidence="1 2" id="KW-0801">TPQ</keyword>
<comment type="PTM">
    <text evidence="1 2">Topaquinone (TPQ) is generated by copper-dependent autoxidation of a specific tyrosyl residue.</text>
</comment>
<organism evidence="4 5">
    <name type="scientific">Mugilogobius chulae</name>
    <name type="common">yellowstripe goby</name>
    <dbReference type="NCBI Taxonomy" id="88201"/>
    <lineage>
        <taxon>Eukaryota</taxon>
        <taxon>Metazoa</taxon>
        <taxon>Chordata</taxon>
        <taxon>Craniata</taxon>
        <taxon>Vertebrata</taxon>
        <taxon>Euteleostomi</taxon>
        <taxon>Actinopterygii</taxon>
        <taxon>Neopterygii</taxon>
        <taxon>Teleostei</taxon>
        <taxon>Neoteleostei</taxon>
        <taxon>Acanthomorphata</taxon>
        <taxon>Gobiaria</taxon>
        <taxon>Gobiiformes</taxon>
        <taxon>Gobioidei</taxon>
        <taxon>Gobiidae</taxon>
        <taxon>Gobionellinae</taxon>
        <taxon>Mugilogobius</taxon>
    </lineage>
</organism>
<dbReference type="Gene3D" id="2.70.98.20">
    <property type="entry name" value="Copper amine oxidase, catalytic domain"/>
    <property type="match status" value="1"/>
</dbReference>
<dbReference type="Pfam" id="PF01179">
    <property type="entry name" value="Cu_amine_oxid"/>
    <property type="match status" value="1"/>
</dbReference>
<comment type="similarity">
    <text evidence="2">Belongs to the copper/topaquinone oxidase family.</text>
</comment>
<keyword evidence="2" id="KW-0560">Oxidoreductase</keyword>
<dbReference type="GO" id="GO:0005886">
    <property type="term" value="C:plasma membrane"/>
    <property type="evidence" value="ECO:0007669"/>
    <property type="project" value="TreeGrafter"/>
</dbReference>
<evidence type="ECO:0000313" key="5">
    <source>
        <dbReference type="Proteomes" id="UP001460270"/>
    </source>
</evidence>
<dbReference type="EC" id="1.4.3.-" evidence="2"/>
<dbReference type="InterPro" id="IPR000269">
    <property type="entry name" value="Cu_amine_oxidase"/>
</dbReference>
<sequence>MSVEKLRDSRDGHDKVSRLQHWSLCVEWTVLMSTPMWFKPMHFQNFELYLGQPLCRHLDVFHNNYGGMSSTAFVVRTITAIANYDYMWNFIFYQNGAVETKVHTTGHITSSFLVQDSLTHDQLRENGETAPKC</sequence>
<name>A0AAW0MTB0_9GOBI</name>
<dbReference type="PANTHER" id="PTHR10638">
    <property type="entry name" value="COPPER AMINE OXIDASE"/>
    <property type="match status" value="1"/>
</dbReference>
<keyword evidence="5" id="KW-1185">Reference proteome</keyword>
<feature type="domain" description="Copper amine oxidase catalytic" evidence="3">
    <location>
        <begin position="46"/>
        <end position="116"/>
    </location>
</feature>
<dbReference type="GO" id="GO:0009308">
    <property type="term" value="P:amine metabolic process"/>
    <property type="evidence" value="ECO:0007669"/>
    <property type="project" value="UniProtKB-UniRule"/>
</dbReference>
<comment type="cofactor">
    <cofactor evidence="2">
        <name>Cu cation</name>
        <dbReference type="ChEBI" id="CHEBI:23378"/>
    </cofactor>
    <text evidence="2">Contains 1 topaquinone per subunit.</text>
</comment>
<keyword evidence="2" id="KW-0186">Copper</keyword>
<feature type="modified residue" description="2',4',5'-topaquinone" evidence="1">
    <location>
        <position position="84"/>
    </location>
</feature>
<reference evidence="5" key="1">
    <citation type="submission" date="2024-04" db="EMBL/GenBank/DDBJ databases">
        <title>Salinicola lusitanus LLJ914,a marine bacterium isolated from the Okinawa Trough.</title>
        <authorList>
            <person name="Li J."/>
        </authorList>
    </citation>
    <scope>NUCLEOTIDE SEQUENCE [LARGE SCALE GENOMIC DNA]</scope>
</reference>
<comment type="caution">
    <text evidence="4">The sequence shown here is derived from an EMBL/GenBank/DDBJ whole genome shotgun (WGS) entry which is preliminary data.</text>
</comment>
<gene>
    <name evidence="4" type="ORF">WMY93_033596</name>
</gene>